<name>A0AAD3S7P6_NEPGR</name>
<evidence type="ECO:0000313" key="1">
    <source>
        <dbReference type="EMBL" id="GMH05990.1"/>
    </source>
</evidence>
<protein>
    <submittedName>
        <fullName evidence="1">Uncharacterized protein</fullName>
    </submittedName>
</protein>
<organism evidence="1 2">
    <name type="scientific">Nepenthes gracilis</name>
    <name type="common">Slender pitcher plant</name>
    <dbReference type="NCBI Taxonomy" id="150966"/>
    <lineage>
        <taxon>Eukaryota</taxon>
        <taxon>Viridiplantae</taxon>
        <taxon>Streptophyta</taxon>
        <taxon>Embryophyta</taxon>
        <taxon>Tracheophyta</taxon>
        <taxon>Spermatophyta</taxon>
        <taxon>Magnoliopsida</taxon>
        <taxon>eudicotyledons</taxon>
        <taxon>Gunneridae</taxon>
        <taxon>Pentapetalae</taxon>
        <taxon>Caryophyllales</taxon>
        <taxon>Nepenthaceae</taxon>
        <taxon>Nepenthes</taxon>
    </lineage>
</organism>
<proteinExistence type="predicted"/>
<evidence type="ECO:0000313" key="2">
    <source>
        <dbReference type="Proteomes" id="UP001279734"/>
    </source>
</evidence>
<reference evidence="1" key="1">
    <citation type="submission" date="2023-05" db="EMBL/GenBank/DDBJ databases">
        <title>Nepenthes gracilis genome sequencing.</title>
        <authorList>
            <person name="Fukushima K."/>
        </authorList>
    </citation>
    <scope>NUCLEOTIDE SEQUENCE</scope>
    <source>
        <strain evidence="1">SING2019-196</strain>
    </source>
</reference>
<accession>A0AAD3S7P6</accession>
<dbReference type="EMBL" id="BSYO01000006">
    <property type="protein sequence ID" value="GMH05990.1"/>
    <property type="molecule type" value="Genomic_DNA"/>
</dbReference>
<dbReference type="Proteomes" id="UP001279734">
    <property type="component" value="Unassembled WGS sequence"/>
</dbReference>
<dbReference type="AlphaFoldDB" id="A0AAD3S7P6"/>
<gene>
    <name evidence="1" type="ORF">Nepgr_007830</name>
</gene>
<sequence>MDHLHSARVCIEVNTDAVLPSKIFLNCSASESESYTVLEVELADSWFRKGRCHSLDRSQLDALPKQNGLKSSGTPATISQVKLCECQKSGYENAPDSDPLDVVSCSMDQDGLEPDLGLPLLTAASPMSGSVNPMCTMARDYAFFPCCCRV</sequence>
<keyword evidence="2" id="KW-1185">Reference proteome</keyword>
<comment type="caution">
    <text evidence="1">The sequence shown here is derived from an EMBL/GenBank/DDBJ whole genome shotgun (WGS) entry which is preliminary data.</text>
</comment>